<dbReference type="Proteomes" id="UP000436801">
    <property type="component" value="Unassembled WGS sequence"/>
</dbReference>
<feature type="signal peptide" evidence="1">
    <location>
        <begin position="1"/>
        <end position="19"/>
    </location>
</feature>
<gene>
    <name evidence="2" type="ORF">GQR91_02265</name>
    <name evidence="3" type="ORF">SAMN05216557_101476</name>
</gene>
<name>A0A1G7FN38_9SPHN</name>
<evidence type="ECO:0000313" key="5">
    <source>
        <dbReference type="Proteomes" id="UP000436801"/>
    </source>
</evidence>
<accession>A0A1G7FN38</accession>
<dbReference type="RefSeq" id="WP_149681000.1">
    <property type="nucleotide sequence ID" value="NZ_FNBI01000001.1"/>
</dbReference>
<protein>
    <submittedName>
        <fullName evidence="3">Uncharacterized protein</fullName>
    </submittedName>
</protein>
<organism evidence="3 4">
    <name type="scientific">Sphingomonas carotinifaciens</name>
    <dbReference type="NCBI Taxonomy" id="1166323"/>
    <lineage>
        <taxon>Bacteria</taxon>
        <taxon>Pseudomonadati</taxon>
        <taxon>Pseudomonadota</taxon>
        <taxon>Alphaproteobacteria</taxon>
        <taxon>Sphingomonadales</taxon>
        <taxon>Sphingomonadaceae</taxon>
        <taxon>Sphingomonas</taxon>
    </lineage>
</organism>
<keyword evidence="1" id="KW-0732">Signal</keyword>
<dbReference type="AlphaFoldDB" id="A0A1G7FN38"/>
<evidence type="ECO:0000256" key="1">
    <source>
        <dbReference type="SAM" id="SignalP"/>
    </source>
</evidence>
<dbReference type="EMBL" id="WSUT01000005">
    <property type="protein sequence ID" value="MWC42482.1"/>
    <property type="molecule type" value="Genomic_DNA"/>
</dbReference>
<proteinExistence type="predicted"/>
<evidence type="ECO:0000313" key="2">
    <source>
        <dbReference type="EMBL" id="MWC42482.1"/>
    </source>
</evidence>
<reference evidence="3 4" key="1">
    <citation type="submission" date="2016-10" db="EMBL/GenBank/DDBJ databases">
        <authorList>
            <person name="Varghese N."/>
            <person name="Submissions S."/>
        </authorList>
    </citation>
    <scope>NUCLEOTIDE SEQUENCE [LARGE SCALE GENOMIC DNA]</scope>
    <source>
        <strain evidence="3 4">S7-754</strain>
    </source>
</reference>
<keyword evidence="4" id="KW-1185">Reference proteome</keyword>
<reference evidence="2 5" key="2">
    <citation type="submission" date="2019-12" db="EMBL/GenBank/DDBJ databases">
        <authorList>
            <person name="Zheng J."/>
        </authorList>
    </citation>
    <scope>NUCLEOTIDE SEQUENCE [LARGE SCALE GENOMIC DNA]</scope>
    <source>
        <strain evidence="2 5">DSM 27347</strain>
    </source>
</reference>
<feature type="chain" id="PRO_5036307303" evidence="1">
    <location>
        <begin position="20"/>
        <end position="158"/>
    </location>
</feature>
<dbReference type="Proteomes" id="UP000323502">
    <property type="component" value="Unassembled WGS sequence"/>
</dbReference>
<sequence>MPVLAALLLIQTAATPLPAADAPKSWSILNPDPCPRTEGADILVCARRSADDRLPLPDERAPVGPLVSNPYLTGEGALGAATAPCVARLEGCQVGFNILGPGVAAARLVAKLIDPTDDCCAPGEAGDPIALVRDIVAEVKRPRASKAEKARRIPIPLD</sequence>
<evidence type="ECO:0000313" key="3">
    <source>
        <dbReference type="EMBL" id="SDE77218.1"/>
    </source>
</evidence>
<evidence type="ECO:0000313" key="4">
    <source>
        <dbReference type="Proteomes" id="UP000323502"/>
    </source>
</evidence>
<dbReference type="EMBL" id="FNBI01000001">
    <property type="protein sequence ID" value="SDE77218.1"/>
    <property type="molecule type" value="Genomic_DNA"/>
</dbReference>
<dbReference type="OrthoDB" id="7581188at2"/>